<organism evidence="16 17">
    <name type="scientific">Nakamurella alba</name>
    <dbReference type="NCBI Taxonomy" id="2665158"/>
    <lineage>
        <taxon>Bacteria</taxon>
        <taxon>Bacillati</taxon>
        <taxon>Actinomycetota</taxon>
        <taxon>Actinomycetes</taxon>
        <taxon>Nakamurellales</taxon>
        <taxon>Nakamurellaceae</taxon>
        <taxon>Nakamurella</taxon>
    </lineage>
</organism>
<gene>
    <name evidence="16" type="ORF">GIS00_04795</name>
</gene>
<dbReference type="InterPro" id="IPR001750">
    <property type="entry name" value="ND/Mrp_TM"/>
</dbReference>
<evidence type="ECO:0000259" key="14">
    <source>
        <dbReference type="Pfam" id="PF13244"/>
    </source>
</evidence>
<dbReference type="RefSeq" id="WP_154767154.1">
    <property type="nucleotide sequence ID" value="NZ_WLYK01000001.1"/>
</dbReference>
<dbReference type="GO" id="GO:0015297">
    <property type="term" value="F:antiporter activity"/>
    <property type="evidence" value="ECO:0007669"/>
    <property type="project" value="UniProtKB-KW"/>
</dbReference>
<dbReference type="GO" id="GO:0006811">
    <property type="term" value="P:monoatomic ion transport"/>
    <property type="evidence" value="ECO:0007669"/>
    <property type="project" value="UniProtKB-KW"/>
</dbReference>
<evidence type="ECO:0000256" key="7">
    <source>
        <dbReference type="ARBA" id="ARBA00023065"/>
    </source>
</evidence>
<reference evidence="16 17" key="1">
    <citation type="submission" date="2019-11" db="EMBL/GenBank/DDBJ databases">
        <authorList>
            <person name="Jiang L.-Q."/>
        </authorList>
    </citation>
    <scope>NUCLEOTIDE SEQUENCE [LARGE SCALE GENOMIC DNA]</scope>
    <source>
        <strain evidence="16 17">YIM 132087</strain>
    </source>
</reference>
<evidence type="ECO:0000256" key="5">
    <source>
        <dbReference type="ARBA" id="ARBA00022692"/>
    </source>
</evidence>
<keyword evidence="5 9" id="KW-0812">Transmembrane</keyword>
<feature type="domain" description="MrpA C-terminal/MbhE" evidence="15">
    <location>
        <begin position="700"/>
        <end position="774"/>
    </location>
</feature>
<dbReference type="Pfam" id="PF00662">
    <property type="entry name" value="Proton_antipo_N"/>
    <property type="match status" value="1"/>
</dbReference>
<feature type="transmembrane region" description="Helical" evidence="10">
    <location>
        <begin position="153"/>
        <end position="172"/>
    </location>
</feature>
<feature type="transmembrane region" description="Helical" evidence="10">
    <location>
        <begin position="129"/>
        <end position="147"/>
    </location>
</feature>
<feature type="domain" description="NADH:quinone oxidoreductase/Mrp antiporter transmembrane" evidence="11">
    <location>
        <begin position="149"/>
        <end position="431"/>
    </location>
</feature>
<feature type="transmembrane region" description="Helical" evidence="10">
    <location>
        <begin position="842"/>
        <end position="862"/>
    </location>
</feature>
<dbReference type="PRINTS" id="PR01434">
    <property type="entry name" value="NADHDHGNASE5"/>
</dbReference>
<feature type="transmembrane region" description="Helical" evidence="10">
    <location>
        <begin position="614"/>
        <end position="631"/>
    </location>
</feature>
<feature type="transmembrane region" description="Helical" evidence="10">
    <location>
        <begin position="757"/>
        <end position="776"/>
    </location>
</feature>
<feature type="domain" description="NADH-Ubiquinone oxidoreductase (complex I) chain 5 N-terminal" evidence="12">
    <location>
        <begin position="85"/>
        <end position="132"/>
    </location>
</feature>
<dbReference type="Pfam" id="PF04039">
    <property type="entry name" value="MnhB"/>
    <property type="match status" value="1"/>
</dbReference>
<dbReference type="InterPro" id="IPR025383">
    <property type="entry name" value="MrpA_C/MbhD"/>
</dbReference>
<feature type="transmembrane region" description="Helical" evidence="10">
    <location>
        <begin position="224"/>
        <end position="250"/>
    </location>
</feature>
<comment type="caution">
    <text evidence="16">The sequence shown here is derived from an EMBL/GenBank/DDBJ whole genome shotgun (WGS) entry which is preliminary data.</text>
</comment>
<evidence type="ECO:0000259" key="13">
    <source>
        <dbReference type="Pfam" id="PF04039"/>
    </source>
</evidence>
<protein>
    <submittedName>
        <fullName evidence="16">Na+/H+ antiporter subunit A</fullName>
    </submittedName>
</protein>
<keyword evidence="8 10" id="KW-0472">Membrane</keyword>
<dbReference type="PANTHER" id="PTHR43373">
    <property type="entry name" value="NA(+)/H(+) ANTIPORTER SUBUNIT"/>
    <property type="match status" value="1"/>
</dbReference>
<dbReference type="InterPro" id="IPR007182">
    <property type="entry name" value="MnhB"/>
</dbReference>
<feature type="transmembrane region" description="Helical" evidence="10">
    <location>
        <begin position="22"/>
        <end position="43"/>
    </location>
</feature>
<feature type="transmembrane region" description="Helical" evidence="10">
    <location>
        <begin position="510"/>
        <end position="534"/>
    </location>
</feature>
<dbReference type="InterPro" id="IPR050616">
    <property type="entry name" value="CPA3_Na-H_Antiporter_A"/>
</dbReference>
<feature type="transmembrane region" description="Helical" evidence="10">
    <location>
        <begin position="287"/>
        <end position="306"/>
    </location>
</feature>
<proteinExistence type="predicted"/>
<evidence type="ECO:0000256" key="2">
    <source>
        <dbReference type="ARBA" id="ARBA00022448"/>
    </source>
</evidence>
<feature type="transmembrane region" description="Helical" evidence="10">
    <location>
        <begin position="426"/>
        <end position="447"/>
    </location>
</feature>
<feature type="transmembrane region" description="Helical" evidence="10">
    <location>
        <begin position="387"/>
        <end position="406"/>
    </location>
</feature>
<name>A0A7K1FGL1_9ACTN</name>
<evidence type="ECO:0000259" key="15">
    <source>
        <dbReference type="Pfam" id="PF20501"/>
    </source>
</evidence>
<dbReference type="EMBL" id="WLYK01000001">
    <property type="protein sequence ID" value="MTD13265.1"/>
    <property type="molecule type" value="Genomic_DNA"/>
</dbReference>
<keyword evidence="2" id="KW-0813">Transport</keyword>
<evidence type="ECO:0000256" key="6">
    <source>
        <dbReference type="ARBA" id="ARBA00022989"/>
    </source>
</evidence>
<feature type="transmembrane region" description="Helical" evidence="10">
    <location>
        <begin position="184"/>
        <end position="204"/>
    </location>
</feature>
<dbReference type="Pfam" id="PF00361">
    <property type="entry name" value="Proton_antipo_M"/>
    <property type="match status" value="1"/>
</dbReference>
<comment type="subcellular location">
    <subcellularLocation>
        <location evidence="1">Cell membrane</location>
        <topology evidence="1">Multi-pass membrane protein</topology>
    </subcellularLocation>
    <subcellularLocation>
        <location evidence="9">Membrane</location>
        <topology evidence="9">Multi-pass membrane protein</topology>
    </subcellularLocation>
</comment>
<keyword evidence="17" id="KW-1185">Reference proteome</keyword>
<keyword evidence="4" id="KW-1003">Cell membrane</keyword>
<feature type="transmembrane region" description="Helical" evidence="10">
    <location>
        <begin position="662"/>
        <end position="681"/>
    </location>
</feature>
<feature type="transmembrane region" description="Helical" evidence="10">
    <location>
        <begin position="585"/>
        <end position="608"/>
    </location>
</feature>
<dbReference type="Pfam" id="PF20501">
    <property type="entry name" value="MbhE"/>
    <property type="match status" value="1"/>
</dbReference>
<feature type="transmembrane region" description="Helical" evidence="10">
    <location>
        <begin position="874"/>
        <end position="899"/>
    </location>
</feature>
<dbReference type="AlphaFoldDB" id="A0A7K1FGL1"/>
<feature type="transmembrane region" description="Helical" evidence="10">
    <location>
        <begin position="50"/>
        <end position="73"/>
    </location>
</feature>
<feature type="transmembrane region" description="Helical" evidence="10">
    <location>
        <begin position="814"/>
        <end position="836"/>
    </location>
</feature>
<keyword evidence="6 10" id="KW-1133">Transmembrane helix</keyword>
<evidence type="ECO:0000256" key="9">
    <source>
        <dbReference type="RuleBase" id="RU000320"/>
    </source>
</evidence>
<feature type="transmembrane region" description="Helical" evidence="10">
    <location>
        <begin position="318"/>
        <end position="336"/>
    </location>
</feature>
<dbReference type="Proteomes" id="UP000460221">
    <property type="component" value="Unassembled WGS sequence"/>
</dbReference>
<feature type="domain" description="MrpA C-terminal/MbhD" evidence="14">
    <location>
        <begin position="621"/>
        <end position="685"/>
    </location>
</feature>
<dbReference type="NCBIfam" id="NF009284">
    <property type="entry name" value="PRK12644.1"/>
    <property type="match status" value="1"/>
</dbReference>
<dbReference type="Pfam" id="PF13244">
    <property type="entry name" value="MbhD"/>
    <property type="match status" value="1"/>
</dbReference>
<feature type="domain" description="Na+/H+ antiporter MnhB subunit-related protein" evidence="13">
    <location>
        <begin position="816"/>
        <end position="938"/>
    </location>
</feature>
<keyword evidence="7" id="KW-0406">Ion transport</keyword>
<feature type="transmembrane region" description="Helical" evidence="10">
    <location>
        <begin position="638"/>
        <end position="656"/>
    </location>
</feature>
<sequence>MSAAAAPHPRRPADTVTAGGPFSWAGAVLLLFFVAAVLAPWLIRLFDRSAIIALALLPAATTVWAAVMVPAALDGGHRALRISWIPTLGLTLDLRWDALSAVLTLVVAGIGTLVMLYSARYFPAGDDGAGRYTGALLAFAGAMLGLVLADNLFLLLVCWELTGMLSYLLIALRTGKQSARKAASQAFIVTTAGGLAMLIGAVMIGVQAGTYRISEILAAPPTGAIVHTGVVLLLVGGLSKSAIFPFQFWLPGAMAAPTPASAYLHAATMVKAGIYLFARFAPAFAGLGAWQPVLIGLGAITMLYGAVQALRQRDLKLLLAYGTVSQLGLMTVVLGVGTPDALLAGLALLIGHASFKAALFFVVGIIDTGTGTRDLTMLSGLGRQRPVLLVTAVLAAVSMAGIPPMIGFVTKEAALAATTGAGTAGAVATVVIVVGSALTVAYSARFLWGAFATKSGVAPTRIAATPLLMTAPTQLLVVLGLAAGIVPGVLEGIVQSYAGTAGQTHTDALALWHGFTLALGLSALAWLVGAAVYLGQRAAERRRTPARPGNDPGTVYRWLTGLLEEGAARFTGLTHRGSLPSSMGAILLVLIVFPGSMLIASGAGPAHVIAWEEPAEAVIALIVIVLAVMTLRSKRGLTAVLLVGGIGYAVAVLFVLRGAPDLALTQILVETVTLVAALLVLRRLPDTALYEARPGNRVRAVLAVGVGALMTAVALILPGSRVTAPISTELTNLAVEYGGGSNVVNVILVDTRGWDTFGEILVLVAAATGVASLVFLQNRTGAAPRRPSAEAGNLPKPNSPTPWLRSPWVPRRSLLLEVVTRLIFHTVVIFSVYVLFVGHDQPGGGFAGGLIVGLALTLRYIAGGAFELGEAAPWDVGAILGAGIVLAVGTAAGGLFFGGDVLQSVILKADVPLLGEFKFVTSSLFDIGVYLVVIGMVLDVLRSLGAGIDRIDHFDTVRAPSTRRREVAR</sequence>
<evidence type="ECO:0000313" key="16">
    <source>
        <dbReference type="EMBL" id="MTD13265.1"/>
    </source>
</evidence>
<evidence type="ECO:0000259" key="12">
    <source>
        <dbReference type="Pfam" id="PF00662"/>
    </source>
</evidence>
<accession>A0A7K1FGL1</accession>
<evidence type="ECO:0000256" key="8">
    <source>
        <dbReference type="ARBA" id="ARBA00023136"/>
    </source>
</evidence>
<feature type="transmembrane region" description="Helical" evidence="10">
    <location>
        <begin position="919"/>
        <end position="941"/>
    </location>
</feature>
<evidence type="ECO:0000256" key="10">
    <source>
        <dbReference type="SAM" id="Phobius"/>
    </source>
</evidence>
<evidence type="ECO:0000256" key="1">
    <source>
        <dbReference type="ARBA" id="ARBA00004651"/>
    </source>
</evidence>
<dbReference type="InterPro" id="IPR046806">
    <property type="entry name" value="MrpA_C/MbhE"/>
</dbReference>
<dbReference type="PANTHER" id="PTHR43373:SF1">
    <property type="entry name" value="NA(+)_H(+) ANTIPORTER SUBUNIT A"/>
    <property type="match status" value="1"/>
</dbReference>
<feature type="transmembrane region" description="Helical" evidence="10">
    <location>
        <begin position="467"/>
        <end position="490"/>
    </location>
</feature>
<feature type="transmembrane region" description="Helical" evidence="10">
    <location>
        <begin position="342"/>
        <end position="366"/>
    </location>
</feature>
<dbReference type="GO" id="GO:0005886">
    <property type="term" value="C:plasma membrane"/>
    <property type="evidence" value="ECO:0007669"/>
    <property type="project" value="UniProtKB-SubCell"/>
</dbReference>
<evidence type="ECO:0000256" key="3">
    <source>
        <dbReference type="ARBA" id="ARBA00022449"/>
    </source>
</evidence>
<feature type="transmembrane region" description="Helical" evidence="10">
    <location>
        <begin position="701"/>
        <end position="720"/>
    </location>
</feature>
<keyword evidence="3" id="KW-0050">Antiport</keyword>
<evidence type="ECO:0000313" key="17">
    <source>
        <dbReference type="Proteomes" id="UP000460221"/>
    </source>
</evidence>
<dbReference type="InterPro" id="IPR001516">
    <property type="entry name" value="Proton_antipo_N"/>
</dbReference>
<evidence type="ECO:0000256" key="4">
    <source>
        <dbReference type="ARBA" id="ARBA00022475"/>
    </source>
</evidence>
<feature type="transmembrane region" description="Helical" evidence="10">
    <location>
        <begin position="98"/>
        <end position="117"/>
    </location>
</feature>
<evidence type="ECO:0000259" key="11">
    <source>
        <dbReference type="Pfam" id="PF00361"/>
    </source>
</evidence>